<keyword evidence="3 6" id="KW-0378">Hydrolase</keyword>
<organism evidence="9 10">
    <name type="scientific">Romboutsia faecis</name>
    <dbReference type="NCBI Taxonomy" id="2764597"/>
    <lineage>
        <taxon>Bacteria</taxon>
        <taxon>Bacillati</taxon>
        <taxon>Bacillota</taxon>
        <taxon>Clostridia</taxon>
        <taxon>Peptostreptococcales</taxon>
        <taxon>Peptostreptococcaceae</taxon>
        <taxon>Romboutsia</taxon>
    </lineage>
</organism>
<proteinExistence type="inferred from homology"/>
<dbReference type="InterPro" id="IPR004438">
    <property type="entry name" value="Peptidase_M3B"/>
</dbReference>
<keyword evidence="2 6" id="KW-0479">Metal-binding</keyword>
<dbReference type="Gene3D" id="1.10.1370.20">
    <property type="entry name" value="Oligoendopeptidase f, C-terminal domain"/>
    <property type="match status" value="1"/>
</dbReference>
<evidence type="ECO:0000256" key="2">
    <source>
        <dbReference type="ARBA" id="ARBA00022723"/>
    </source>
</evidence>
<dbReference type="EC" id="3.4.24.-" evidence="6"/>
<evidence type="ECO:0000256" key="4">
    <source>
        <dbReference type="ARBA" id="ARBA00022833"/>
    </source>
</evidence>
<accession>A0ABR7JTC9</accession>
<reference evidence="9 10" key="1">
    <citation type="submission" date="2020-08" db="EMBL/GenBank/DDBJ databases">
        <authorList>
            <person name="Liu C."/>
            <person name="Sun Q."/>
        </authorList>
    </citation>
    <scope>NUCLEOTIDE SEQUENCE [LARGE SCALE GENOMIC DNA]</scope>
    <source>
        <strain evidence="9 10">NSJ-18</strain>
    </source>
</reference>
<dbReference type="Gene3D" id="1.20.140.70">
    <property type="entry name" value="Oligopeptidase f, N-terminal domain"/>
    <property type="match status" value="1"/>
</dbReference>
<keyword evidence="10" id="KW-1185">Reference proteome</keyword>
<keyword evidence="4 6" id="KW-0862">Zinc</keyword>
<evidence type="ECO:0000259" key="8">
    <source>
        <dbReference type="Pfam" id="PF08439"/>
    </source>
</evidence>
<evidence type="ECO:0000256" key="1">
    <source>
        <dbReference type="ARBA" id="ARBA00022670"/>
    </source>
</evidence>
<comment type="cofactor">
    <cofactor evidence="6">
        <name>Zn(2+)</name>
        <dbReference type="ChEBI" id="CHEBI:29105"/>
    </cofactor>
    <text evidence="6">Binds 1 zinc ion.</text>
</comment>
<evidence type="ECO:0000256" key="6">
    <source>
        <dbReference type="RuleBase" id="RU368091"/>
    </source>
</evidence>
<dbReference type="InterPro" id="IPR013647">
    <property type="entry name" value="OligopepF_N_dom"/>
</dbReference>
<dbReference type="InterPro" id="IPR001567">
    <property type="entry name" value="Pept_M3A_M3B_dom"/>
</dbReference>
<gene>
    <name evidence="9" type="primary">pepF</name>
    <name evidence="9" type="ORF">H8923_14820</name>
</gene>
<evidence type="ECO:0000256" key="3">
    <source>
        <dbReference type="ARBA" id="ARBA00022801"/>
    </source>
</evidence>
<dbReference type="SUPFAM" id="SSF55486">
    <property type="entry name" value="Metalloproteases ('zincins'), catalytic domain"/>
    <property type="match status" value="1"/>
</dbReference>
<dbReference type="RefSeq" id="WP_153972711.1">
    <property type="nucleotide sequence ID" value="NZ_JACRWE010000009.1"/>
</dbReference>
<evidence type="ECO:0000313" key="10">
    <source>
        <dbReference type="Proteomes" id="UP000609849"/>
    </source>
</evidence>
<comment type="function">
    <text evidence="6">Has oligopeptidase activity and degrades a variety of small bioactive peptides.</text>
</comment>
<keyword evidence="5 6" id="KW-0482">Metalloprotease</keyword>
<name>A0ABR7JTC9_9FIRM</name>
<dbReference type="Proteomes" id="UP000609849">
    <property type="component" value="Unassembled WGS sequence"/>
</dbReference>
<protein>
    <recommendedName>
        <fullName evidence="6">Oligopeptidase F</fullName>
        <ecNumber evidence="6">3.4.24.-</ecNumber>
    </recommendedName>
</protein>
<keyword evidence="1 6" id="KW-0645">Protease</keyword>
<evidence type="ECO:0000313" key="9">
    <source>
        <dbReference type="EMBL" id="MBC5998032.1"/>
    </source>
</evidence>
<dbReference type="Pfam" id="PF08439">
    <property type="entry name" value="Peptidase_M3_N"/>
    <property type="match status" value="1"/>
</dbReference>
<dbReference type="CDD" id="cd09608">
    <property type="entry name" value="M3B_PepF"/>
    <property type="match status" value="1"/>
</dbReference>
<dbReference type="EMBL" id="JACRWE010000009">
    <property type="protein sequence ID" value="MBC5998032.1"/>
    <property type="molecule type" value="Genomic_DNA"/>
</dbReference>
<dbReference type="InterPro" id="IPR042088">
    <property type="entry name" value="OligoPept_F_C"/>
</dbReference>
<feature type="domain" description="Peptidase M3A/M3B catalytic" evidence="7">
    <location>
        <begin position="240"/>
        <end position="615"/>
    </location>
</feature>
<feature type="domain" description="Oligopeptidase F N-terminal" evidence="8">
    <location>
        <begin position="159"/>
        <end position="225"/>
    </location>
</feature>
<evidence type="ECO:0000256" key="5">
    <source>
        <dbReference type="ARBA" id="ARBA00023049"/>
    </source>
</evidence>
<comment type="caution">
    <text evidence="9">The sequence shown here is derived from an EMBL/GenBank/DDBJ whole genome shotgun (WGS) entry which is preliminary data.</text>
</comment>
<dbReference type="Pfam" id="PF01432">
    <property type="entry name" value="Peptidase_M3"/>
    <property type="match status" value="1"/>
</dbReference>
<sequence length="632" mass="73151">MGIKFTKIFLISLLIITSSICVTSKAEEFSDSVLASSIKSLDEKDDKPNEEKKIDYTKTSWNLESLFKSDDQWKNELKSFRKDTKELKNYVGKVTKSETHLAFALDIKEKLDIRLDKLCAYPKLKLDTNKNSYKYLDMNEEAKKAYKEYSSICSKLELEILKLSDKEYNKFISNNKIKKKYGMYMNDIRRNKDHYLDDKEESLLNNTSALASLPSNVYDLFRNMDKKSSLTPSQYASEIECFERERRKSAYKSEFIPYNDNINTLSALLIGQVKKNIFYSSSRGYDSSLDMYLKSDDIDEKVYNSLIDTVSNNTKSLHKYIDLRKKVLNLDKVYYYDMFVPIVEPVDNDITYDKAQTMVYTAMSPLGEEYADIIYKAFNERWVDVYSNDNKVSGGYCLSVYGNHPYVLLNYNNSLGAVSTLSHELGHAIYEYLSCKNQNYFNSSPSIFTHEVASTTNEALLYEGLIKGARNDKEKAYYISEYLDLIKNTLYTQTMYAEFEKTIHEMVESNKNVNALVLNDIWAELLKKYYGNSYELDQLSMVGWARIPHFYNSFYVYKYATGCSAGVTFAQSILNNNGAENYMYFLKKGGSDYPINILKNSGVNLTSTKPIVNTIKRFDDLVKELEEILEKK</sequence>
<evidence type="ECO:0000259" key="7">
    <source>
        <dbReference type="Pfam" id="PF01432"/>
    </source>
</evidence>
<dbReference type="NCBIfam" id="TIGR00181">
    <property type="entry name" value="pepF"/>
    <property type="match status" value="1"/>
</dbReference>
<comment type="similarity">
    <text evidence="6">Belongs to the peptidase M3B family.</text>
</comment>